<evidence type="ECO:0000259" key="5">
    <source>
        <dbReference type="Pfam" id="PF02775"/>
    </source>
</evidence>
<comment type="caution">
    <text evidence="7">The sequence shown here is derived from an EMBL/GenBank/DDBJ whole genome shotgun (WGS) entry which is preliminary data.</text>
</comment>
<name>A0ABT0MY63_9GAMM</name>
<evidence type="ECO:0000256" key="1">
    <source>
        <dbReference type="ARBA" id="ARBA00007812"/>
    </source>
</evidence>
<dbReference type="Gene3D" id="3.40.50.970">
    <property type="match status" value="2"/>
</dbReference>
<feature type="domain" description="Thiamine pyrophosphate enzyme central" evidence="4">
    <location>
        <begin position="215"/>
        <end position="324"/>
    </location>
</feature>
<evidence type="ECO:0000259" key="4">
    <source>
        <dbReference type="Pfam" id="PF00205"/>
    </source>
</evidence>
<dbReference type="InterPro" id="IPR029035">
    <property type="entry name" value="DHS-like_NAD/FAD-binding_dom"/>
</dbReference>
<dbReference type="SUPFAM" id="SSF52467">
    <property type="entry name" value="DHS-like NAD/FAD-binding domain"/>
    <property type="match status" value="1"/>
</dbReference>
<evidence type="ECO:0000256" key="2">
    <source>
        <dbReference type="ARBA" id="ARBA00023052"/>
    </source>
</evidence>
<dbReference type="EMBL" id="JAKPBZ010000115">
    <property type="protein sequence ID" value="MCL2894795.1"/>
    <property type="molecule type" value="Genomic_DNA"/>
</dbReference>
<dbReference type="InterPro" id="IPR012001">
    <property type="entry name" value="Thiamin_PyroP_enz_TPP-bd_dom"/>
</dbReference>
<feature type="domain" description="Thiamine pyrophosphate enzyme TPP-binding" evidence="5">
    <location>
        <begin position="410"/>
        <end position="555"/>
    </location>
</feature>
<proteinExistence type="inferred from homology"/>
<dbReference type="InterPro" id="IPR029061">
    <property type="entry name" value="THDP-binding"/>
</dbReference>
<dbReference type="RefSeq" id="WP_249245886.1">
    <property type="nucleotide sequence ID" value="NZ_JAKPBZ010000115.1"/>
</dbReference>
<evidence type="ECO:0000313" key="8">
    <source>
        <dbReference type="Proteomes" id="UP001203069"/>
    </source>
</evidence>
<dbReference type="Pfam" id="PF00205">
    <property type="entry name" value="TPP_enzyme_M"/>
    <property type="match status" value="1"/>
</dbReference>
<feature type="domain" description="Thiamine pyrophosphate enzyme N-terminal TPP-binding" evidence="6">
    <location>
        <begin position="29"/>
        <end position="143"/>
    </location>
</feature>
<dbReference type="InterPro" id="IPR000399">
    <property type="entry name" value="TPP-bd_CS"/>
</dbReference>
<dbReference type="PANTHER" id="PTHR18968">
    <property type="entry name" value="THIAMINE PYROPHOSPHATE ENZYMES"/>
    <property type="match status" value="1"/>
</dbReference>
<dbReference type="PROSITE" id="PS00187">
    <property type="entry name" value="TPP_ENZYMES"/>
    <property type="match status" value="1"/>
</dbReference>
<dbReference type="InterPro" id="IPR045229">
    <property type="entry name" value="TPP_enz"/>
</dbReference>
<dbReference type="InterPro" id="IPR012000">
    <property type="entry name" value="Thiamin_PyroP_enz_cen_dom"/>
</dbReference>
<dbReference type="CDD" id="cd07035">
    <property type="entry name" value="TPP_PYR_POX_like"/>
    <property type="match status" value="1"/>
</dbReference>
<accession>A0ABT0MY63</accession>
<dbReference type="Gene3D" id="3.40.50.1220">
    <property type="entry name" value="TPP-binding domain"/>
    <property type="match status" value="1"/>
</dbReference>
<protein>
    <submittedName>
        <fullName evidence="7">Thiamine pyrophosphate-binding protein</fullName>
    </submittedName>
</protein>
<reference evidence="7 8" key="1">
    <citation type="submission" date="2022-02" db="EMBL/GenBank/DDBJ databases">
        <title>Description of Brenneria tiliae sp. nov. isolated from symptomatic Tilia x moltkei and Tilia x europaea trees in the UK.</title>
        <authorList>
            <person name="Kile H."/>
        </authorList>
    </citation>
    <scope>NUCLEOTIDE SEQUENCE [LARGE SCALE GENOMIC DNA]</scope>
    <source>
        <strain evidence="7 8">MC1SB4.1</strain>
    </source>
</reference>
<evidence type="ECO:0000256" key="3">
    <source>
        <dbReference type="RuleBase" id="RU362132"/>
    </source>
</evidence>
<keyword evidence="8" id="KW-1185">Reference proteome</keyword>
<dbReference type="Pfam" id="PF02775">
    <property type="entry name" value="TPP_enzyme_C"/>
    <property type="match status" value="1"/>
</dbReference>
<dbReference type="InterPro" id="IPR011766">
    <property type="entry name" value="TPP_enzyme_TPP-bd"/>
</dbReference>
<keyword evidence="2 3" id="KW-0786">Thiamine pyrophosphate</keyword>
<comment type="similarity">
    <text evidence="1 3">Belongs to the TPP enzyme family.</text>
</comment>
<dbReference type="Proteomes" id="UP001203069">
    <property type="component" value="Unassembled WGS sequence"/>
</dbReference>
<dbReference type="Pfam" id="PF02776">
    <property type="entry name" value="TPP_enzyme_N"/>
    <property type="match status" value="1"/>
</dbReference>
<evidence type="ECO:0000313" key="7">
    <source>
        <dbReference type="EMBL" id="MCL2894795.1"/>
    </source>
</evidence>
<dbReference type="PANTHER" id="PTHR18968:SF129">
    <property type="entry name" value="ACETOLACTATE SYNTHASE"/>
    <property type="match status" value="1"/>
</dbReference>
<evidence type="ECO:0000259" key="6">
    <source>
        <dbReference type="Pfam" id="PF02776"/>
    </source>
</evidence>
<gene>
    <name evidence="7" type="ORF">MFP26_19155</name>
</gene>
<sequence length="567" mass="60636">MSLDFGTGAAAEPSSGNAAGIGGPAAIRKVADAVAETLANFGARFVFGIPGNDVLELMRACEERDIRYLLARSEPSCAFMADAVYRLTGTPGVVLPALGPGLANMASGIAGALQDRSALLVLGGSAERNVGGIYSHQIIDQLALMRPITLYADTLNPARAAQQAAKALDIATRYPPGPVFLDVAADVSRATSDEAAYAPQARHAGGYLSSEDRDHILTLLRQARRPLALIGQGALYGPRPQAVSDFIHASGLPFLTTYKAKGIVSEYHPHCLGALGLSPVVDAVQRDAIDAADVLLLIGFDPIELRNAWLDAWPAEKSVLTLDWAPLDQRMFPAGLEYYGNLHGNLQGLRQAWERDPDPRPPEQATDFQRHRAHIAQLLSPGVSHRDISPAALFGVLDAQMTDEWLVTLDVGAHRILANHILRCRRPNQLLQSNGFCCMGYSLPAAIAAQTLYPQRPVVAVTGDGGLLMTLGELTLAGERDLPLVVVVLNDAALSLIRLKQSQGGLAERGVRYRATDFAGVAQALGARGIRVSDIDEFDRALREAVASRHFTLIDAAIDPAEYAHQM</sequence>
<organism evidence="7 8">
    <name type="scientific">Brenneria tiliae</name>
    <dbReference type="NCBI Taxonomy" id="2914984"/>
    <lineage>
        <taxon>Bacteria</taxon>
        <taxon>Pseudomonadati</taxon>
        <taxon>Pseudomonadota</taxon>
        <taxon>Gammaproteobacteria</taxon>
        <taxon>Enterobacterales</taxon>
        <taxon>Pectobacteriaceae</taxon>
        <taxon>Brenneria</taxon>
    </lineage>
</organism>
<dbReference type="SUPFAM" id="SSF52518">
    <property type="entry name" value="Thiamin diphosphate-binding fold (THDP-binding)"/>
    <property type="match status" value="2"/>
</dbReference>